<name>A0ABZ1FGS1_9ACTN</name>
<keyword evidence="1" id="KW-1133">Transmembrane helix</keyword>
<accession>A0ABZ1FGS1</accession>
<feature type="transmembrane region" description="Helical" evidence="1">
    <location>
        <begin position="56"/>
        <end position="77"/>
    </location>
</feature>
<evidence type="ECO:0000256" key="1">
    <source>
        <dbReference type="SAM" id="Phobius"/>
    </source>
</evidence>
<protein>
    <recommendedName>
        <fullName evidence="4">DUF998 domain-containing protein</fullName>
    </recommendedName>
</protein>
<keyword evidence="3" id="KW-1185">Reference proteome</keyword>
<feature type="transmembrane region" description="Helical" evidence="1">
    <location>
        <begin position="98"/>
        <end position="119"/>
    </location>
</feature>
<gene>
    <name evidence="2" type="ORF">OG863_15405</name>
</gene>
<dbReference type="EMBL" id="CP109106">
    <property type="protein sequence ID" value="WSB69229.1"/>
    <property type="molecule type" value="Genomic_DNA"/>
</dbReference>
<organism evidence="2 3">
    <name type="scientific">Streptomyces decoyicus</name>
    <dbReference type="NCBI Taxonomy" id="249567"/>
    <lineage>
        <taxon>Bacteria</taxon>
        <taxon>Bacillati</taxon>
        <taxon>Actinomycetota</taxon>
        <taxon>Actinomycetes</taxon>
        <taxon>Kitasatosporales</taxon>
        <taxon>Streptomycetaceae</taxon>
        <taxon>Streptomyces</taxon>
    </lineage>
</organism>
<evidence type="ECO:0000313" key="2">
    <source>
        <dbReference type="EMBL" id="WSB69229.1"/>
    </source>
</evidence>
<evidence type="ECO:0000313" key="3">
    <source>
        <dbReference type="Proteomes" id="UP001344251"/>
    </source>
</evidence>
<reference evidence="2 3" key="1">
    <citation type="submission" date="2022-10" db="EMBL/GenBank/DDBJ databases">
        <title>The complete genomes of actinobacterial strains from the NBC collection.</title>
        <authorList>
            <person name="Joergensen T.S."/>
            <person name="Alvarez Arevalo M."/>
            <person name="Sterndorff E.B."/>
            <person name="Faurdal D."/>
            <person name="Vuksanovic O."/>
            <person name="Mourched A.-S."/>
            <person name="Charusanti P."/>
            <person name="Shaw S."/>
            <person name="Blin K."/>
            <person name="Weber T."/>
        </authorList>
    </citation>
    <scope>NUCLEOTIDE SEQUENCE [LARGE SCALE GENOMIC DNA]</scope>
    <source>
        <strain evidence="2 3">NBC 01774</strain>
    </source>
</reference>
<proteinExistence type="predicted"/>
<dbReference type="Proteomes" id="UP001344251">
    <property type="component" value="Chromosome"/>
</dbReference>
<keyword evidence="1" id="KW-0812">Transmembrane</keyword>
<sequence>MSRLPAPSPPPASWRRGAALGVPGLILLGAVLSVLSAAFSADTFHDCNYFGPSLRMHISGWAGLCAGLCAPMLYAVLHRGALRRGWAPAPSRASGPALVLLVLGVLPLLFEAFVVWTLYAPDPAGGHDCSGLAYALGGRGPHPAG</sequence>
<keyword evidence="1" id="KW-0472">Membrane</keyword>
<dbReference type="RefSeq" id="WP_326618722.1">
    <property type="nucleotide sequence ID" value="NZ_CP109106.1"/>
</dbReference>
<evidence type="ECO:0008006" key="4">
    <source>
        <dbReference type="Google" id="ProtNLM"/>
    </source>
</evidence>